<feature type="compositionally biased region" description="Low complexity" evidence="1">
    <location>
        <begin position="124"/>
        <end position="138"/>
    </location>
</feature>
<feature type="compositionally biased region" description="Polar residues" evidence="1">
    <location>
        <begin position="75"/>
        <end position="88"/>
    </location>
</feature>
<comment type="caution">
    <text evidence="2">The sequence shown here is derived from an EMBL/GenBank/DDBJ whole genome shotgun (WGS) entry which is preliminary data.</text>
</comment>
<evidence type="ECO:0000313" key="3">
    <source>
        <dbReference type="Proteomes" id="UP001381693"/>
    </source>
</evidence>
<gene>
    <name evidence="2" type="ORF">SK128_005634</name>
</gene>
<feature type="compositionally biased region" description="Polar residues" evidence="1">
    <location>
        <begin position="255"/>
        <end position="274"/>
    </location>
</feature>
<sequence>MPVPPPSPSVGSRYPSYTSYSSSYRSPSSSYRATSLDRSSYISNYTSSPYTSSYGSGSSSYSSKYSRPPLPSYSISTDTYRSSRSLRQSPVRPSYSRLTSDSQLESSSSPYRYSSRYSRDSTNRDTSTSRDSGYGSRLSSRDRSVDVINGNSIDTSHFGPSPSSYACNYRWESREKDQDDASNDTADHNGEVEKVRVTDRIRAFESRGPAREVGGLLAGRESAVFSLHDREGGYSPARDSGLAYRRRHIIPITLTDFTPAQTSSTAARKSPSNGQDEDDDNGRTVNSERRPSVTELCRKYDTNHNVTNGLIKQDDDEDASDGSVCSGDPTAEEEPGVSAEASSLRKTRPRATSKTRKERVHSPVGARESTTSRFDSPSRAHRDSPLRNRLESPAAARPGSPSDRDGGRTSPYINGTLDKPKSRLRAADGGGVEVSLSRYRYRQDRVRERIAARLAYE</sequence>
<feature type="region of interest" description="Disordered" evidence="1">
    <location>
        <begin position="255"/>
        <end position="430"/>
    </location>
</feature>
<feature type="region of interest" description="Disordered" evidence="1">
    <location>
        <begin position="175"/>
        <end position="194"/>
    </location>
</feature>
<evidence type="ECO:0000313" key="2">
    <source>
        <dbReference type="EMBL" id="KAK7073359.1"/>
    </source>
</evidence>
<feature type="compositionally biased region" description="Low complexity" evidence="1">
    <location>
        <begin position="9"/>
        <end position="67"/>
    </location>
</feature>
<evidence type="ECO:0000256" key="1">
    <source>
        <dbReference type="SAM" id="MobiDB-lite"/>
    </source>
</evidence>
<feature type="compositionally biased region" description="Low complexity" evidence="1">
    <location>
        <begin position="96"/>
        <end position="116"/>
    </location>
</feature>
<accession>A0AAN9A405</accession>
<feature type="compositionally biased region" description="Basic and acidic residues" evidence="1">
    <location>
        <begin position="376"/>
        <end position="390"/>
    </location>
</feature>
<dbReference type="AlphaFoldDB" id="A0AAN9A405"/>
<proteinExistence type="predicted"/>
<name>A0AAN9A405_HALRR</name>
<feature type="compositionally biased region" description="Basic and acidic residues" evidence="1">
    <location>
        <begin position="286"/>
        <end position="302"/>
    </location>
</feature>
<feature type="non-terminal residue" evidence="2">
    <location>
        <position position="457"/>
    </location>
</feature>
<reference evidence="2 3" key="1">
    <citation type="submission" date="2023-11" db="EMBL/GenBank/DDBJ databases">
        <title>Halocaridina rubra genome assembly.</title>
        <authorList>
            <person name="Smith C."/>
        </authorList>
    </citation>
    <scope>NUCLEOTIDE SEQUENCE [LARGE SCALE GENOMIC DNA]</scope>
    <source>
        <strain evidence="2">EP-1</strain>
        <tissue evidence="2">Whole</tissue>
    </source>
</reference>
<dbReference type="EMBL" id="JAXCGZ010013215">
    <property type="protein sequence ID" value="KAK7073359.1"/>
    <property type="molecule type" value="Genomic_DNA"/>
</dbReference>
<dbReference type="Proteomes" id="UP001381693">
    <property type="component" value="Unassembled WGS sequence"/>
</dbReference>
<feature type="compositionally biased region" description="Basic residues" evidence="1">
    <location>
        <begin position="345"/>
        <end position="359"/>
    </location>
</feature>
<protein>
    <submittedName>
        <fullName evidence="2">Uncharacterized protein</fullName>
    </submittedName>
</protein>
<feature type="region of interest" description="Disordered" evidence="1">
    <location>
        <begin position="1"/>
        <end position="145"/>
    </location>
</feature>
<keyword evidence="3" id="KW-1185">Reference proteome</keyword>
<organism evidence="2 3">
    <name type="scientific">Halocaridina rubra</name>
    <name type="common">Hawaiian red shrimp</name>
    <dbReference type="NCBI Taxonomy" id="373956"/>
    <lineage>
        <taxon>Eukaryota</taxon>
        <taxon>Metazoa</taxon>
        <taxon>Ecdysozoa</taxon>
        <taxon>Arthropoda</taxon>
        <taxon>Crustacea</taxon>
        <taxon>Multicrustacea</taxon>
        <taxon>Malacostraca</taxon>
        <taxon>Eumalacostraca</taxon>
        <taxon>Eucarida</taxon>
        <taxon>Decapoda</taxon>
        <taxon>Pleocyemata</taxon>
        <taxon>Caridea</taxon>
        <taxon>Atyoidea</taxon>
        <taxon>Atyidae</taxon>
        <taxon>Halocaridina</taxon>
    </lineage>
</organism>